<keyword evidence="2" id="KW-1185">Reference proteome</keyword>
<evidence type="ECO:0000313" key="1">
    <source>
        <dbReference type="EMBL" id="OZG65332.1"/>
    </source>
</evidence>
<evidence type="ECO:0000313" key="2">
    <source>
        <dbReference type="Proteomes" id="UP000216074"/>
    </source>
</evidence>
<dbReference type="Proteomes" id="UP000216074">
    <property type="component" value="Unassembled WGS sequence"/>
</dbReference>
<sequence length="151" mass="16142">MEILYARVGVLVVASLILSCRARSGDDVLSDGIRFADGCAVDFDPGVCAKGTIGESGAPCDGSVRYAACRRCGERPKQTTLLAAASAAYRTYGVAVTLRHVGIGWRIPFGPRFKLTAKLSDSLSFHLSSDNDGNQRHQAVVKVDSCDCFRL</sequence>
<accession>A0A261G1N0</accession>
<dbReference type="AlphaFoldDB" id="A0A261G1N0"/>
<proteinExistence type="predicted"/>
<gene>
    <name evidence="1" type="ORF">BHAP_0610</name>
</gene>
<name>A0A261G1N0_9BIFI</name>
<dbReference type="PROSITE" id="PS51257">
    <property type="entry name" value="PROKAR_LIPOPROTEIN"/>
    <property type="match status" value="1"/>
</dbReference>
<protein>
    <recommendedName>
        <fullName evidence="3">Lipoprotein</fullName>
    </recommendedName>
</protein>
<dbReference type="EMBL" id="MWWY01000013">
    <property type="protein sequence ID" value="OZG65332.1"/>
    <property type="molecule type" value="Genomic_DNA"/>
</dbReference>
<comment type="caution">
    <text evidence="1">The sequence shown here is derived from an EMBL/GenBank/DDBJ whole genome shotgun (WGS) entry which is preliminary data.</text>
</comment>
<organism evidence="1 2">
    <name type="scientific">Bifidobacterium hapali</name>
    <dbReference type="NCBI Taxonomy" id="1630172"/>
    <lineage>
        <taxon>Bacteria</taxon>
        <taxon>Bacillati</taxon>
        <taxon>Actinomycetota</taxon>
        <taxon>Actinomycetes</taxon>
        <taxon>Bifidobacteriales</taxon>
        <taxon>Bifidobacteriaceae</taxon>
        <taxon>Bifidobacterium</taxon>
    </lineage>
</organism>
<reference evidence="1 2" key="1">
    <citation type="journal article" date="2017" name="BMC Genomics">
        <title>Comparative genomic and phylogenomic analyses of the Bifidobacteriaceae family.</title>
        <authorList>
            <person name="Lugli G.A."/>
            <person name="Milani C."/>
            <person name="Turroni F."/>
            <person name="Duranti S."/>
            <person name="Mancabelli L."/>
            <person name="Mangifesta M."/>
            <person name="Ferrario C."/>
            <person name="Modesto M."/>
            <person name="Mattarelli P."/>
            <person name="Jiri K."/>
            <person name="van Sinderen D."/>
            <person name="Ventura M."/>
        </authorList>
    </citation>
    <scope>NUCLEOTIDE SEQUENCE [LARGE SCALE GENOMIC DNA]</scope>
    <source>
        <strain evidence="1 2">DSM 100202</strain>
    </source>
</reference>
<evidence type="ECO:0008006" key="3">
    <source>
        <dbReference type="Google" id="ProtNLM"/>
    </source>
</evidence>